<dbReference type="KEGG" id="roz:CBI38_32915"/>
<proteinExistence type="predicted"/>
<dbReference type="AlphaFoldDB" id="A0A2S2C5Z4"/>
<evidence type="ECO:0000313" key="2">
    <source>
        <dbReference type="EMBL" id="AWK76269.1"/>
    </source>
</evidence>
<keyword evidence="3" id="KW-1185">Reference proteome</keyword>
<evidence type="ECO:0000313" key="3">
    <source>
        <dbReference type="Proteomes" id="UP000245711"/>
    </source>
</evidence>
<feature type="region of interest" description="Disordered" evidence="1">
    <location>
        <begin position="69"/>
        <end position="94"/>
    </location>
</feature>
<protein>
    <submittedName>
        <fullName evidence="2">Uncharacterized protein</fullName>
    </submittedName>
</protein>
<evidence type="ECO:0000256" key="1">
    <source>
        <dbReference type="SAM" id="MobiDB-lite"/>
    </source>
</evidence>
<sequence>MGSVTGPAQRRDWWTLRAIHNAGPSANDIDGVVTYGGNIDDRLEIQLVEYLGLYETPIFAPVDLGGAETRSDHRDVGVTGSPSASLNCSCAPPG</sequence>
<organism evidence="2 3">
    <name type="scientific">Rhodococcus oxybenzonivorans</name>
    <dbReference type="NCBI Taxonomy" id="1990687"/>
    <lineage>
        <taxon>Bacteria</taxon>
        <taxon>Bacillati</taxon>
        <taxon>Actinomycetota</taxon>
        <taxon>Actinomycetes</taxon>
        <taxon>Mycobacteriales</taxon>
        <taxon>Nocardiaceae</taxon>
        <taxon>Rhodococcus</taxon>
    </lineage>
</organism>
<gene>
    <name evidence="2" type="ORF">CBI38_32915</name>
</gene>
<dbReference type="Proteomes" id="UP000245711">
    <property type="component" value="Plasmid pRB98"/>
</dbReference>
<reference evidence="2 3" key="1">
    <citation type="submission" date="2017-05" db="EMBL/GenBank/DDBJ databases">
        <title>Isolation of Rhodococcus sp. S2-17 biodegrading of BP-3.</title>
        <authorList>
            <person name="Lee Y."/>
            <person name="Kim K.H."/>
            <person name="Chun B.H."/>
            <person name="Jung H.S."/>
            <person name="Jeon C.O."/>
        </authorList>
    </citation>
    <scope>NUCLEOTIDE SEQUENCE [LARGE SCALE GENOMIC DNA]</scope>
    <source>
        <strain evidence="2 3">S2-17</strain>
        <plasmid evidence="3">prb98</plasmid>
    </source>
</reference>
<keyword evidence="2" id="KW-0614">Plasmid</keyword>
<dbReference type="OrthoDB" id="9785768at2"/>
<geneLocation type="plasmid" evidence="3">
    <name>prb98</name>
</geneLocation>
<name>A0A2S2C5Z4_9NOCA</name>
<accession>A0A2S2C5Z4</accession>
<dbReference type="EMBL" id="CP021355">
    <property type="protein sequence ID" value="AWK76269.1"/>
    <property type="molecule type" value="Genomic_DNA"/>
</dbReference>